<keyword evidence="2" id="KW-1185">Reference proteome</keyword>
<gene>
    <name evidence="1" type="ORF">LVIROSA_LOCUS20513</name>
</gene>
<organism evidence="1 2">
    <name type="scientific">Lactuca virosa</name>
    <dbReference type="NCBI Taxonomy" id="75947"/>
    <lineage>
        <taxon>Eukaryota</taxon>
        <taxon>Viridiplantae</taxon>
        <taxon>Streptophyta</taxon>
        <taxon>Embryophyta</taxon>
        <taxon>Tracheophyta</taxon>
        <taxon>Spermatophyta</taxon>
        <taxon>Magnoliopsida</taxon>
        <taxon>eudicotyledons</taxon>
        <taxon>Gunneridae</taxon>
        <taxon>Pentapetalae</taxon>
        <taxon>asterids</taxon>
        <taxon>campanulids</taxon>
        <taxon>Asterales</taxon>
        <taxon>Asteraceae</taxon>
        <taxon>Cichorioideae</taxon>
        <taxon>Cichorieae</taxon>
        <taxon>Lactucinae</taxon>
        <taxon>Lactuca</taxon>
    </lineage>
</organism>
<protein>
    <submittedName>
        <fullName evidence="1">Uncharacterized protein</fullName>
    </submittedName>
</protein>
<evidence type="ECO:0000313" key="1">
    <source>
        <dbReference type="EMBL" id="CAH1433957.1"/>
    </source>
</evidence>
<dbReference type="AlphaFoldDB" id="A0AAU9N599"/>
<name>A0AAU9N599_9ASTR</name>
<dbReference type="EMBL" id="CAKMRJ010003334">
    <property type="protein sequence ID" value="CAH1433957.1"/>
    <property type="molecule type" value="Genomic_DNA"/>
</dbReference>
<dbReference type="Proteomes" id="UP001157418">
    <property type="component" value="Unassembled WGS sequence"/>
</dbReference>
<evidence type="ECO:0000313" key="2">
    <source>
        <dbReference type="Proteomes" id="UP001157418"/>
    </source>
</evidence>
<reference evidence="1 2" key="1">
    <citation type="submission" date="2022-01" db="EMBL/GenBank/DDBJ databases">
        <authorList>
            <person name="Xiong W."/>
            <person name="Schranz E."/>
        </authorList>
    </citation>
    <scope>NUCLEOTIDE SEQUENCE [LARGE SCALE GENOMIC DNA]</scope>
</reference>
<comment type="caution">
    <text evidence="1">The sequence shown here is derived from an EMBL/GenBank/DDBJ whole genome shotgun (WGS) entry which is preliminary data.</text>
</comment>
<sequence>MFYLICKIPEKNWLHLLTLIQLPYGTKKETKIRLASLPFHKFKCGEKGLRQNGEIIIAYCFNHISSTNIKIKRGC</sequence>
<accession>A0AAU9N599</accession>
<proteinExistence type="predicted"/>